<dbReference type="Gene3D" id="3.90.230.10">
    <property type="entry name" value="Creatinase/methionine aminopeptidase superfamily"/>
    <property type="match status" value="1"/>
</dbReference>
<feature type="domain" description="Peptidase M24" evidence="1">
    <location>
        <begin position="200"/>
        <end position="388"/>
    </location>
</feature>
<protein>
    <submittedName>
        <fullName evidence="3">Aminopeptidase P family protein</fullName>
    </submittedName>
</protein>
<feature type="domain" description="Creatinase N-terminal" evidence="2">
    <location>
        <begin position="23"/>
        <end position="192"/>
    </location>
</feature>
<dbReference type="PANTHER" id="PTHR46112:SF2">
    <property type="entry name" value="XAA-PRO AMINOPEPTIDASE P-RELATED"/>
    <property type="match status" value="1"/>
</dbReference>
<dbReference type="InterPro" id="IPR029149">
    <property type="entry name" value="Creatin/AminoP/Spt16_N"/>
</dbReference>
<dbReference type="RefSeq" id="WP_146916813.1">
    <property type="nucleotide sequence ID" value="NZ_CP042430.1"/>
</dbReference>
<organism evidence="3 4">
    <name type="scientific">Baekduia soli</name>
    <dbReference type="NCBI Taxonomy" id="496014"/>
    <lineage>
        <taxon>Bacteria</taxon>
        <taxon>Bacillati</taxon>
        <taxon>Actinomycetota</taxon>
        <taxon>Thermoleophilia</taxon>
        <taxon>Solirubrobacterales</taxon>
        <taxon>Baekduiaceae</taxon>
        <taxon>Baekduia</taxon>
    </lineage>
</organism>
<dbReference type="Pfam" id="PF01321">
    <property type="entry name" value="Creatinase_N"/>
    <property type="match status" value="1"/>
</dbReference>
<dbReference type="Gene3D" id="3.40.350.10">
    <property type="entry name" value="Creatinase/prolidase N-terminal domain"/>
    <property type="match status" value="1"/>
</dbReference>
<dbReference type="InterPro" id="IPR000994">
    <property type="entry name" value="Pept_M24"/>
</dbReference>
<dbReference type="EMBL" id="CP042430">
    <property type="protein sequence ID" value="QEC46974.1"/>
    <property type="molecule type" value="Genomic_DNA"/>
</dbReference>
<keyword evidence="3" id="KW-0378">Hydrolase</keyword>
<dbReference type="SUPFAM" id="SSF53092">
    <property type="entry name" value="Creatinase/prolidase N-terminal domain"/>
    <property type="match status" value="1"/>
</dbReference>
<dbReference type="AlphaFoldDB" id="A0A5B8U1L7"/>
<proteinExistence type="predicted"/>
<dbReference type="SUPFAM" id="SSF55920">
    <property type="entry name" value="Creatinase/aminopeptidase"/>
    <property type="match status" value="1"/>
</dbReference>
<dbReference type="InterPro" id="IPR000587">
    <property type="entry name" value="Creatinase_N"/>
</dbReference>
<sequence length="426" mass="48105">MSSNPFVAPPYEPRPAQLCNLPRLLDMMEQRGMDAIFSYYAPNVTYLSNYATASSAVLDELNSYCVVILSRTQPDHPILIFPDFEINYFNYQPTWIKDLRPYRSLMALADRPDTSIDIFLSEELKTKDWVLELRDKYAPNLITAAVDALKDLGLANARIGFDNLSYAPEVTKRLPGIEVVDGYRGLKWVRMIKSDSEIALMRKSQRLNQEAITRTVAAGGAGMTWFELNDAYFRNVIDLGGFVFDRGSMVLFNPKGTDPTLQISTGLETDYTLEQGTHVMFDCHGRWNRYCWDGGKTWIVDGEPQGRGKAVAEATAMAMLELMDVCRPGMKLSDLSRAARKVMAKTDREMSEKAYIFFHGVGLENSDREWGGELDWTMEKNMVISAHVASPGGPNIRHYIEEVGVVTDHGIDRFFTWDATEPLVNP</sequence>
<dbReference type="InterPro" id="IPR036005">
    <property type="entry name" value="Creatinase/aminopeptidase-like"/>
</dbReference>
<keyword evidence="3" id="KW-0031">Aminopeptidase</keyword>
<reference evidence="3 4" key="1">
    <citation type="journal article" date="2018" name="J. Microbiol.">
        <title>Baekduia soli gen. nov., sp. nov., a novel bacterium isolated from the soil of Baekdu Mountain and proposal of a novel family name, Baekduiaceae fam. nov.</title>
        <authorList>
            <person name="An D.S."/>
            <person name="Siddiqi M.Z."/>
            <person name="Kim K.H."/>
            <person name="Yu H.S."/>
            <person name="Im W.T."/>
        </authorList>
    </citation>
    <scope>NUCLEOTIDE SEQUENCE [LARGE SCALE GENOMIC DNA]</scope>
    <source>
        <strain evidence="3 4">BR7-21</strain>
    </source>
</reference>
<dbReference type="GO" id="GO:0004177">
    <property type="term" value="F:aminopeptidase activity"/>
    <property type="evidence" value="ECO:0007669"/>
    <property type="project" value="UniProtKB-KW"/>
</dbReference>
<dbReference type="KEGG" id="bsol:FSW04_04795"/>
<evidence type="ECO:0000313" key="3">
    <source>
        <dbReference type="EMBL" id="QEC46974.1"/>
    </source>
</evidence>
<gene>
    <name evidence="3" type="ORF">FSW04_04795</name>
</gene>
<name>A0A5B8U1L7_9ACTN</name>
<dbReference type="CDD" id="cd01066">
    <property type="entry name" value="APP_MetAP"/>
    <property type="match status" value="1"/>
</dbReference>
<dbReference type="Proteomes" id="UP000321805">
    <property type="component" value="Chromosome"/>
</dbReference>
<evidence type="ECO:0000259" key="1">
    <source>
        <dbReference type="Pfam" id="PF00557"/>
    </source>
</evidence>
<dbReference type="Pfam" id="PF00557">
    <property type="entry name" value="Peptidase_M24"/>
    <property type="match status" value="1"/>
</dbReference>
<keyword evidence="4" id="KW-1185">Reference proteome</keyword>
<evidence type="ECO:0000259" key="2">
    <source>
        <dbReference type="Pfam" id="PF01321"/>
    </source>
</evidence>
<dbReference type="PANTHER" id="PTHR46112">
    <property type="entry name" value="AMINOPEPTIDASE"/>
    <property type="match status" value="1"/>
</dbReference>
<dbReference type="InterPro" id="IPR050659">
    <property type="entry name" value="Peptidase_M24B"/>
</dbReference>
<dbReference type="OrthoDB" id="9761809at2"/>
<evidence type="ECO:0000313" key="4">
    <source>
        <dbReference type="Proteomes" id="UP000321805"/>
    </source>
</evidence>
<keyword evidence="3" id="KW-0645">Protease</keyword>
<accession>A0A5B8U1L7</accession>